<sequence>MKSSGIFYDFSWNTVLTLEFRRIFTQEKILQLRNKSGSGLHLLDDDYSADKTYEPLTFEGKSFSNQNDEETHGNLCNISAMRFVFACLFVLALMSVAIEAVPASNNQQGNQQQSNQQQKQQKNNQGAQNAKNGQGDQNGP</sequence>
<keyword evidence="3" id="KW-1185">Reference proteome</keyword>
<comment type="caution">
    <text evidence="2">The sequence shown here is derived from an EMBL/GenBank/DDBJ whole genome shotgun (WGS) entry which is preliminary data.</text>
</comment>
<reference evidence="2" key="1">
    <citation type="submission" date="2020-08" db="EMBL/GenBank/DDBJ databases">
        <title>Multicomponent nature underlies the extraordinary mechanical properties of spider dragline silk.</title>
        <authorList>
            <person name="Kono N."/>
            <person name="Nakamura H."/>
            <person name="Mori M."/>
            <person name="Yoshida Y."/>
            <person name="Ohtoshi R."/>
            <person name="Malay A.D."/>
            <person name="Moran D.A.P."/>
            <person name="Tomita M."/>
            <person name="Numata K."/>
            <person name="Arakawa K."/>
        </authorList>
    </citation>
    <scope>NUCLEOTIDE SEQUENCE</scope>
</reference>
<dbReference type="EMBL" id="BMAU01021300">
    <property type="protein sequence ID" value="GFY10564.1"/>
    <property type="molecule type" value="Genomic_DNA"/>
</dbReference>
<name>A0A8X6VFC4_TRICX</name>
<evidence type="ECO:0000313" key="3">
    <source>
        <dbReference type="Proteomes" id="UP000887159"/>
    </source>
</evidence>
<evidence type="ECO:0000313" key="2">
    <source>
        <dbReference type="EMBL" id="GFY10564.1"/>
    </source>
</evidence>
<accession>A0A8X6VFC4</accession>
<gene>
    <name evidence="2" type="ORF">TNCV_2193851</name>
</gene>
<evidence type="ECO:0000256" key="1">
    <source>
        <dbReference type="SAM" id="MobiDB-lite"/>
    </source>
</evidence>
<dbReference type="AlphaFoldDB" id="A0A8X6VFC4"/>
<organism evidence="2 3">
    <name type="scientific">Trichonephila clavipes</name>
    <name type="common">Golden silk orbweaver</name>
    <name type="synonym">Nephila clavipes</name>
    <dbReference type="NCBI Taxonomy" id="2585209"/>
    <lineage>
        <taxon>Eukaryota</taxon>
        <taxon>Metazoa</taxon>
        <taxon>Ecdysozoa</taxon>
        <taxon>Arthropoda</taxon>
        <taxon>Chelicerata</taxon>
        <taxon>Arachnida</taxon>
        <taxon>Araneae</taxon>
        <taxon>Araneomorphae</taxon>
        <taxon>Entelegynae</taxon>
        <taxon>Araneoidea</taxon>
        <taxon>Nephilidae</taxon>
        <taxon>Trichonephila</taxon>
    </lineage>
</organism>
<protein>
    <submittedName>
        <fullName evidence="2">Uncharacterized protein</fullName>
    </submittedName>
</protein>
<proteinExistence type="predicted"/>
<dbReference type="Proteomes" id="UP000887159">
    <property type="component" value="Unassembled WGS sequence"/>
</dbReference>
<feature type="region of interest" description="Disordered" evidence="1">
    <location>
        <begin position="104"/>
        <end position="140"/>
    </location>
</feature>